<proteinExistence type="predicted"/>
<dbReference type="EMBL" id="JABSTQ010002709">
    <property type="protein sequence ID" value="KAG0443939.1"/>
    <property type="molecule type" value="Genomic_DNA"/>
</dbReference>
<organism evidence="1 2">
    <name type="scientific">Ixodes persulcatus</name>
    <name type="common">Taiga tick</name>
    <dbReference type="NCBI Taxonomy" id="34615"/>
    <lineage>
        <taxon>Eukaryota</taxon>
        <taxon>Metazoa</taxon>
        <taxon>Ecdysozoa</taxon>
        <taxon>Arthropoda</taxon>
        <taxon>Chelicerata</taxon>
        <taxon>Arachnida</taxon>
        <taxon>Acari</taxon>
        <taxon>Parasitiformes</taxon>
        <taxon>Ixodida</taxon>
        <taxon>Ixodoidea</taxon>
        <taxon>Ixodidae</taxon>
        <taxon>Ixodinae</taxon>
        <taxon>Ixodes</taxon>
    </lineage>
</organism>
<name>A0AC60QXB5_IXOPE</name>
<accession>A0AC60QXB5</accession>
<dbReference type="Proteomes" id="UP000805193">
    <property type="component" value="Unassembled WGS sequence"/>
</dbReference>
<keyword evidence="2" id="KW-1185">Reference proteome</keyword>
<gene>
    <name evidence="1" type="ORF">HPB47_014358</name>
</gene>
<sequence>MPATLATTAPSRGSQTSVSPPPAIATSESIHLDVEQRDAGMDPVPTTLAAHPRHKRGVKTPDLEQLRFILECFFISFGPECPQLGRNHPNSDPERYATGRHDSATSPNNGGSVSVPVSAVDPETFDHDALLREVLRYFEAGLEAGLDDQPVLVHQIGQERTLFFGESGASPPDEPEPHFPVGLRVVAECGICLEVVPLYERPCCAFPACTPCLRRYYASRVRQNSIQIECCNVRCHQFVSRDEISARLPSESKDHFHRLLSTANLSTKTCPHCNYVTKRPRLDGAALLCASCGLPWCFACHSPWHEGLSCRQFRKGDRLLKAWARTTAHGQVNAQRCPKCKIFIQRTTGCDHMHCARCKTHFCYRCGDRFRQLKFFGDHYSKLSVFGCKFRYKADKPLQRKIVRGAVFGGKLAAAPIVGVLALCAGVIVVGVGAFAFPLYGGLRLLCTGFILLAQTEEHMMRCESAGQLPDLKNKRPRNEAKKKKKSRLLHFYFEFKARNGRPSEASGTLYGVY</sequence>
<evidence type="ECO:0000313" key="1">
    <source>
        <dbReference type="EMBL" id="KAG0443939.1"/>
    </source>
</evidence>
<protein>
    <submittedName>
        <fullName evidence="1">Uncharacterized protein</fullName>
    </submittedName>
</protein>
<reference evidence="1 2" key="1">
    <citation type="journal article" date="2020" name="Cell">
        <title>Large-Scale Comparative Analyses of Tick Genomes Elucidate Their Genetic Diversity and Vector Capacities.</title>
        <authorList>
            <consortium name="Tick Genome and Microbiome Consortium (TIGMIC)"/>
            <person name="Jia N."/>
            <person name="Wang J."/>
            <person name="Shi W."/>
            <person name="Du L."/>
            <person name="Sun Y."/>
            <person name="Zhan W."/>
            <person name="Jiang J.F."/>
            <person name="Wang Q."/>
            <person name="Zhang B."/>
            <person name="Ji P."/>
            <person name="Bell-Sakyi L."/>
            <person name="Cui X.M."/>
            <person name="Yuan T.T."/>
            <person name="Jiang B.G."/>
            <person name="Yang W.F."/>
            <person name="Lam T.T."/>
            <person name="Chang Q.C."/>
            <person name="Ding S.J."/>
            <person name="Wang X.J."/>
            <person name="Zhu J.G."/>
            <person name="Ruan X.D."/>
            <person name="Zhao L."/>
            <person name="Wei J.T."/>
            <person name="Ye R.Z."/>
            <person name="Que T.C."/>
            <person name="Du C.H."/>
            <person name="Zhou Y.H."/>
            <person name="Cheng J.X."/>
            <person name="Dai P.F."/>
            <person name="Guo W.B."/>
            <person name="Han X.H."/>
            <person name="Huang E.J."/>
            <person name="Li L.F."/>
            <person name="Wei W."/>
            <person name="Gao Y.C."/>
            <person name="Liu J.Z."/>
            <person name="Shao H.Z."/>
            <person name="Wang X."/>
            <person name="Wang C.C."/>
            <person name="Yang T.C."/>
            <person name="Huo Q.B."/>
            <person name="Li W."/>
            <person name="Chen H.Y."/>
            <person name="Chen S.E."/>
            <person name="Zhou L.G."/>
            <person name="Ni X.B."/>
            <person name="Tian J.H."/>
            <person name="Sheng Y."/>
            <person name="Liu T."/>
            <person name="Pan Y.S."/>
            <person name="Xia L.Y."/>
            <person name="Li J."/>
            <person name="Zhao F."/>
            <person name="Cao W.C."/>
        </authorList>
    </citation>
    <scope>NUCLEOTIDE SEQUENCE [LARGE SCALE GENOMIC DNA]</scope>
    <source>
        <strain evidence="1">Iper-2018</strain>
    </source>
</reference>
<comment type="caution">
    <text evidence="1">The sequence shown here is derived from an EMBL/GenBank/DDBJ whole genome shotgun (WGS) entry which is preliminary data.</text>
</comment>
<evidence type="ECO:0000313" key="2">
    <source>
        <dbReference type="Proteomes" id="UP000805193"/>
    </source>
</evidence>